<name>A0AAN8NEM6_9PEZI</name>
<dbReference type="AlphaFoldDB" id="A0AAN8NEM6"/>
<proteinExistence type="predicted"/>
<keyword evidence="3" id="KW-1185">Reference proteome</keyword>
<feature type="region of interest" description="Disordered" evidence="1">
    <location>
        <begin position="1"/>
        <end position="58"/>
    </location>
</feature>
<feature type="compositionally biased region" description="Basic and acidic residues" evidence="1">
    <location>
        <begin position="39"/>
        <end position="49"/>
    </location>
</feature>
<accession>A0AAN8NEM6</accession>
<dbReference type="PANTHER" id="PTHR42345">
    <property type="entry name" value="TPR_REGION DOMAIN-CONTAINING PROTEIN"/>
    <property type="match status" value="1"/>
</dbReference>
<gene>
    <name evidence="2" type="ORF">TWF506_010190</name>
</gene>
<evidence type="ECO:0000256" key="1">
    <source>
        <dbReference type="SAM" id="MobiDB-lite"/>
    </source>
</evidence>
<protein>
    <submittedName>
        <fullName evidence="2">Uncharacterized protein</fullName>
    </submittedName>
</protein>
<reference evidence="2 3" key="1">
    <citation type="submission" date="2019-10" db="EMBL/GenBank/DDBJ databases">
        <authorList>
            <person name="Palmer J.M."/>
        </authorList>
    </citation>
    <scope>NUCLEOTIDE SEQUENCE [LARGE SCALE GENOMIC DNA]</scope>
    <source>
        <strain evidence="2 3">TWF506</strain>
    </source>
</reference>
<dbReference type="Proteomes" id="UP001307849">
    <property type="component" value="Unassembled WGS sequence"/>
</dbReference>
<dbReference type="PANTHER" id="PTHR42345:SF2">
    <property type="entry name" value="HELICASE-LIKE PROTEIN"/>
    <property type="match status" value="1"/>
</dbReference>
<evidence type="ECO:0000313" key="3">
    <source>
        <dbReference type="Proteomes" id="UP001307849"/>
    </source>
</evidence>
<evidence type="ECO:0000313" key="2">
    <source>
        <dbReference type="EMBL" id="KAK6508084.1"/>
    </source>
</evidence>
<organism evidence="2 3">
    <name type="scientific">Arthrobotrys conoides</name>
    <dbReference type="NCBI Taxonomy" id="74498"/>
    <lineage>
        <taxon>Eukaryota</taxon>
        <taxon>Fungi</taxon>
        <taxon>Dikarya</taxon>
        <taxon>Ascomycota</taxon>
        <taxon>Pezizomycotina</taxon>
        <taxon>Orbiliomycetes</taxon>
        <taxon>Orbiliales</taxon>
        <taxon>Orbiliaceae</taxon>
        <taxon>Arthrobotrys</taxon>
    </lineage>
</organism>
<feature type="region of interest" description="Disordered" evidence="1">
    <location>
        <begin position="587"/>
        <end position="608"/>
    </location>
</feature>
<dbReference type="EMBL" id="JAVHJM010000008">
    <property type="protein sequence ID" value="KAK6508084.1"/>
    <property type="molecule type" value="Genomic_DNA"/>
</dbReference>
<feature type="compositionally biased region" description="Polar residues" evidence="1">
    <location>
        <begin position="20"/>
        <end position="30"/>
    </location>
</feature>
<comment type="caution">
    <text evidence="2">The sequence shown here is derived from an EMBL/GenBank/DDBJ whole genome shotgun (WGS) entry which is preliminary data.</text>
</comment>
<sequence length="1051" mass="117141">MWKPSDPDDGISKLSKPRKGSSSLSRLSDTYTKRRPSLLRKEPKGEDQSRTNSDVEVAVGHSELKRRFSLKDAVRRLFSDKPAKECPKISISQKNGIFPAQTNTCGGTQDQGNGIPLTQSRTLSEFEITKTNRRQPNEFVENSYKTPYPELAAPLRVLSTVSDSSTSAISNDSVNITSTVLLSPPPVHHTHNRQQFPEKEGRSVLLETDISLLFDGAPIFSVGESKGKYGEPFVRFSENKPRTPSLNPSWCDDASQIDHHAYSGCTNRNIRGRNPADSEHHWLNGPTETPSMASLCGYEPGSTGWEYFLEAQAADYEIQEGDVSGEADEYGFEFQPPDSIGVRSIDSTTLIDRLRNIGKFHGQAYNLENDVDIEARLLYGYLFTKLLYPARKHPETVDPREYSLENQCQELLKVLEARHVWLDFSRPEERIRLGNILYGDAGEKLLLVLQILLSCELWLRLKLLHRYEPERLKLGSLYFTPKVNWDLNIAEKWLANVQIVERPFTPNFEMLTVPQTQNVSSWHRFFLTDSISIEDAEDPQEADTYDAFFVPQHLERQLDGLLHFARKIDWPGIEILEGVIRDRLRDPTGRHTPSSMLGYRTPGNSPGKLTPRSIGGAAGSSHFGYFAGKHTSSAIVRNMSEGGWLSRTYMAGLILPGEGLSHLLMGCLLENDILALSEVGENGSMYGGIIRRTLESSGGTASWWSMNNIVGKVLATHTSRSYAGWVGKCVGVYPTEAATTRDLTVLTAVAGSAKLVRSIARNSMGNQQREGMKLAEPIGWVDVITDRRRTKKWVPRLLTPGRVEPESSFLGPASLSDCSIVPEELQYPEILPSQDIKIQIMGLRFWGAGELALQYPTSASLPEPGQGYHTPKEWDSSDEMTPAYRVDVMFRVPINITGPYASAASCFDSVDGDIVGILLKYESSFVTSYPCHSPNPAETLERDKLLFESNLTRARTSAHPIHRSYKFEVVEATKLPKHSPARRNGCESKDYFVTVINAKGVGQDLYVYAKAWCSRWGVDAVISRASRTCLSCAIREAYALAVDVVIATGVD</sequence>